<organism evidence="3 4">
    <name type="scientific">Amantichitinum ursilacus</name>
    <dbReference type="NCBI Taxonomy" id="857265"/>
    <lineage>
        <taxon>Bacteria</taxon>
        <taxon>Pseudomonadati</taxon>
        <taxon>Pseudomonadota</taxon>
        <taxon>Betaproteobacteria</taxon>
        <taxon>Neisseriales</taxon>
        <taxon>Chitinibacteraceae</taxon>
        <taxon>Amantichitinum</taxon>
    </lineage>
</organism>
<evidence type="ECO:0000313" key="3">
    <source>
        <dbReference type="EMBL" id="KPC52147.1"/>
    </source>
</evidence>
<evidence type="ECO:0000313" key="4">
    <source>
        <dbReference type="Proteomes" id="UP000037939"/>
    </source>
</evidence>
<dbReference type="EMBL" id="LAQT01000010">
    <property type="protein sequence ID" value="KPC52147.1"/>
    <property type="molecule type" value="Genomic_DNA"/>
</dbReference>
<keyword evidence="1" id="KW-0812">Transmembrane</keyword>
<dbReference type="Proteomes" id="UP000037939">
    <property type="component" value="Unassembled WGS sequence"/>
</dbReference>
<keyword evidence="4" id="KW-1185">Reference proteome</keyword>
<dbReference type="OrthoDB" id="8925734at2"/>
<reference evidence="3 4" key="1">
    <citation type="submission" date="2015-07" db="EMBL/GenBank/DDBJ databases">
        <title>Draft genome sequence of the Amantichitinum ursilacus IGB-41, a new chitin-degrading bacterium.</title>
        <authorList>
            <person name="Kirstahler P."/>
            <person name="Guenther M."/>
            <person name="Grumaz C."/>
            <person name="Rupp S."/>
            <person name="Zibek S."/>
            <person name="Sohn K."/>
        </authorList>
    </citation>
    <scope>NUCLEOTIDE SEQUENCE [LARGE SCALE GENOMIC DNA]</scope>
    <source>
        <strain evidence="3 4">IGB-41</strain>
    </source>
</reference>
<accession>A0A0N0XHX8</accession>
<proteinExistence type="predicted"/>
<evidence type="ECO:0000259" key="2">
    <source>
        <dbReference type="Pfam" id="PF13681"/>
    </source>
</evidence>
<feature type="transmembrane region" description="Helical" evidence="1">
    <location>
        <begin position="7"/>
        <end position="29"/>
    </location>
</feature>
<feature type="domain" description="PilX/PilW C-terminal" evidence="2">
    <location>
        <begin position="87"/>
        <end position="163"/>
    </location>
</feature>
<dbReference type="Pfam" id="PF13681">
    <property type="entry name" value="PilX"/>
    <property type="match status" value="1"/>
</dbReference>
<gene>
    <name evidence="3" type="ORF">WG78_13845</name>
</gene>
<protein>
    <recommendedName>
        <fullName evidence="2">PilX/PilW C-terminal domain-containing protein</fullName>
    </recommendedName>
</protein>
<keyword evidence="1" id="KW-0472">Membrane</keyword>
<sequence length="179" mass="19173">MKQIKQTGFVMFSSLIFLVLMIYIGLAMFRGFGLDQVMAGNLREKSRATEAAQSAMQYAQWWLVQATNASNGVACTAGAKSKATICTGTPNANPLSDAYATYADSTKIPVSTTGGVGKYYASPVYTIYFAGMDTSSCARFYLITAKGYGGNQNAVATLQSVYRVIPGQIKDLGQDNTCN</sequence>
<name>A0A0N0XHX8_9NEIS</name>
<dbReference type="AlphaFoldDB" id="A0A0N0XHX8"/>
<keyword evidence="1" id="KW-1133">Transmembrane helix</keyword>
<evidence type="ECO:0000256" key="1">
    <source>
        <dbReference type="SAM" id="Phobius"/>
    </source>
</evidence>
<comment type="caution">
    <text evidence="3">The sequence shown here is derived from an EMBL/GenBank/DDBJ whole genome shotgun (WGS) entry which is preliminary data.</text>
</comment>
<dbReference type="STRING" id="857265.WG78_13845"/>
<dbReference type="InterPro" id="IPR025205">
    <property type="entry name" value="PilX/PilW_C"/>
</dbReference>